<dbReference type="GO" id="GO:0005739">
    <property type="term" value="C:mitochondrion"/>
    <property type="evidence" value="ECO:0007669"/>
    <property type="project" value="TreeGrafter"/>
</dbReference>
<dbReference type="PANTHER" id="PTHR11404">
    <property type="entry name" value="SUPEROXIDE DISMUTASE 2"/>
    <property type="match status" value="1"/>
</dbReference>
<reference evidence="6 7" key="1">
    <citation type="journal article" date="2019" name="Nat. Ecol. Evol.">
        <title>Megaphylogeny resolves global patterns of mushroom evolution.</title>
        <authorList>
            <person name="Varga T."/>
            <person name="Krizsan K."/>
            <person name="Foldi C."/>
            <person name="Dima B."/>
            <person name="Sanchez-Garcia M."/>
            <person name="Sanchez-Ramirez S."/>
            <person name="Szollosi G.J."/>
            <person name="Szarkandi J.G."/>
            <person name="Papp V."/>
            <person name="Albert L."/>
            <person name="Andreopoulos W."/>
            <person name="Angelini C."/>
            <person name="Antonin V."/>
            <person name="Barry K.W."/>
            <person name="Bougher N.L."/>
            <person name="Buchanan P."/>
            <person name="Buyck B."/>
            <person name="Bense V."/>
            <person name="Catcheside P."/>
            <person name="Chovatia M."/>
            <person name="Cooper J."/>
            <person name="Damon W."/>
            <person name="Desjardin D."/>
            <person name="Finy P."/>
            <person name="Geml J."/>
            <person name="Haridas S."/>
            <person name="Hughes K."/>
            <person name="Justo A."/>
            <person name="Karasinski D."/>
            <person name="Kautmanova I."/>
            <person name="Kiss B."/>
            <person name="Kocsube S."/>
            <person name="Kotiranta H."/>
            <person name="LaButti K.M."/>
            <person name="Lechner B.E."/>
            <person name="Liimatainen K."/>
            <person name="Lipzen A."/>
            <person name="Lukacs Z."/>
            <person name="Mihaltcheva S."/>
            <person name="Morgado L.N."/>
            <person name="Niskanen T."/>
            <person name="Noordeloos M.E."/>
            <person name="Ohm R.A."/>
            <person name="Ortiz-Santana B."/>
            <person name="Ovrebo C."/>
            <person name="Racz N."/>
            <person name="Riley R."/>
            <person name="Savchenko A."/>
            <person name="Shiryaev A."/>
            <person name="Soop K."/>
            <person name="Spirin V."/>
            <person name="Szebenyi C."/>
            <person name="Tomsovsky M."/>
            <person name="Tulloss R.E."/>
            <person name="Uehling J."/>
            <person name="Grigoriev I.V."/>
            <person name="Vagvolgyi C."/>
            <person name="Papp T."/>
            <person name="Martin F.M."/>
            <person name="Miettinen O."/>
            <person name="Hibbett D.S."/>
            <person name="Nagy L.G."/>
        </authorList>
    </citation>
    <scope>NUCLEOTIDE SEQUENCE [LARGE SCALE GENOMIC DNA]</scope>
    <source>
        <strain evidence="6 7">FP101781</strain>
    </source>
</reference>
<feature type="domain" description="Manganese/iron superoxide dismutase C-terminal" evidence="5">
    <location>
        <begin position="140"/>
        <end position="199"/>
    </location>
</feature>
<proteinExistence type="inferred from homology"/>
<dbReference type="GO" id="GO:0004784">
    <property type="term" value="F:superoxide dismutase activity"/>
    <property type="evidence" value="ECO:0007669"/>
    <property type="project" value="UniProtKB-EC"/>
</dbReference>
<evidence type="ECO:0000256" key="3">
    <source>
        <dbReference type="ARBA" id="ARBA00022723"/>
    </source>
</evidence>
<evidence type="ECO:0000256" key="4">
    <source>
        <dbReference type="ARBA" id="ARBA00023002"/>
    </source>
</evidence>
<name>A0A4Y7T3P5_COPMI</name>
<dbReference type="EMBL" id="QPFP01000031">
    <property type="protein sequence ID" value="TEB28584.1"/>
    <property type="molecule type" value="Genomic_DNA"/>
</dbReference>
<comment type="similarity">
    <text evidence="1">Belongs to the iron/manganese superoxide dismutase family.</text>
</comment>
<dbReference type="STRING" id="71717.A0A4Y7T3P5"/>
<dbReference type="InterPro" id="IPR050265">
    <property type="entry name" value="Fe/Mn_Superoxide_Dismutase"/>
</dbReference>
<dbReference type="EC" id="1.15.1.1" evidence="2"/>
<evidence type="ECO:0000256" key="2">
    <source>
        <dbReference type="ARBA" id="ARBA00012682"/>
    </source>
</evidence>
<keyword evidence="4" id="KW-0560">Oxidoreductase</keyword>
<dbReference type="GO" id="GO:0030145">
    <property type="term" value="F:manganese ion binding"/>
    <property type="evidence" value="ECO:0007669"/>
    <property type="project" value="TreeGrafter"/>
</dbReference>
<evidence type="ECO:0000256" key="1">
    <source>
        <dbReference type="ARBA" id="ARBA00008714"/>
    </source>
</evidence>
<dbReference type="SUPFAM" id="SSF54719">
    <property type="entry name" value="Fe,Mn superoxide dismutase (SOD), C-terminal domain"/>
    <property type="match status" value="1"/>
</dbReference>
<dbReference type="InterPro" id="IPR019833">
    <property type="entry name" value="Mn/Fe_SOD_BS"/>
</dbReference>
<evidence type="ECO:0000313" key="6">
    <source>
        <dbReference type="EMBL" id="TEB28584.1"/>
    </source>
</evidence>
<evidence type="ECO:0000259" key="5">
    <source>
        <dbReference type="Pfam" id="PF02777"/>
    </source>
</evidence>
<dbReference type="Proteomes" id="UP000298030">
    <property type="component" value="Unassembled WGS sequence"/>
</dbReference>
<dbReference type="InterPro" id="IPR036314">
    <property type="entry name" value="SOD_C_sf"/>
</dbReference>
<dbReference type="AlphaFoldDB" id="A0A4Y7T3P5"/>
<dbReference type="PANTHER" id="PTHR11404:SF6">
    <property type="entry name" value="SUPEROXIDE DISMUTASE [MN], MITOCHONDRIAL"/>
    <property type="match status" value="1"/>
</dbReference>
<dbReference type="Gene3D" id="3.55.40.20">
    <property type="entry name" value="Iron/manganese superoxide dismutase, C-terminal domain"/>
    <property type="match status" value="1"/>
</dbReference>
<protein>
    <recommendedName>
        <fullName evidence="2">superoxide dismutase</fullName>
        <ecNumber evidence="2">1.15.1.1</ecNumber>
    </recommendedName>
</protein>
<dbReference type="Pfam" id="PF02777">
    <property type="entry name" value="Sod_Fe_C"/>
    <property type="match status" value="1"/>
</dbReference>
<sequence length="217" mass="23555">MSCTGTPFLLSMLVDQGTQSFRPPLCYFRLRRGQHPKERIALQATLIVNGPGRSVLSLSLFSFTPPPDLPLSLLRPPCPSSSTPSISHWKNLTPSAAANRGTGGVLKDGALEQAIDFALESFDTPRGSMLRRWDAGGYNTQAKHLGIAPAVKQGPLPSFVPIIGVDIWEHTFYLQYLNVKADDLTAIWSVINFEGAEARYLEASGASKLKAPSCVQC</sequence>
<gene>
    <name evidence="6" type="ORF">FA13DRAFT_1775828</name>
</gene>
<evidence type="ECO:0000313" key="7">
    <source>
        <dbReference type="Proteomes" id="UP000298030"/>
    </source>
</evidence>
<comment type="caution">
    <text evidence="6">The sequence shown here is derived from an EMBL/GenBank/DDBJ whole genome shotgun (WGS) entry which is preliminary data.</text>
</comment>
<dbReference type="PROSITE" id="PS00088">
    <property type="entry name" value="SOD_MN"/>
    <property type="match status" value="1"/>
</dbReference>
<organism evidence="6 7">
    <name type="scientific">Coprinellus micaceus</name>
    <name type="common">Glistening ink-cap mushroom</name>
    <name type="synonym">Coprinus micaceus</name>
    <dbReference type="NCBI Taxonomy" id="71717"/>
    <lineage>
        <taxon>Eukaryota</taxon>
        <taxon>Fungi</taxon>
        <taxon>Dikarya</taxon>
        <taxon>Basidiomycota</taxon>
        <taxon>Agaricomycotina</taxon>
        <taxon>Agaricomycetes</taxon>
        <taxon>Agaricomycetidae</taxon>
        <taxon>Agaricales</taxon>
        <taxon>Agaricineae</taxon>
        <taxon>Psathyrellaceae</taxon>
        <taxon>Coprinellus</taxon>
    </lineage>
</organism>
<dbReference type="InterPro" id="IPR019832">
    <property type="entry name" value="Mn/Fe_SOD_C"/>
</dbReference>
<keyword evidence="7" id="KW-1185">Reference proteome</keyword>
<dbReference type="OrthoDB" id="239262at2759"/>
<accession>A0A4Y7T3P5</accession>
<keyword evidence="3" id="KW-0479">Metal-binding</keyword>